<evidence type="ECO:0000313" key="4">
    <source>
        <dbReference type="Proteomes" id="UP000789390"/>
    </source>
</evidence>
<dbReference type="EMBL" id="CAKKLH010000317">
    <property type="protein sequence ID" value="CAH0111792.1"/>
    <property type="molecule type" value="Genomic_DNA"/>
</dbReference>
<proteinExistence type="predicted"/>
<keyword evidence="4" id="KW-1185">Reference proteome</keyword>
<organism evidence="3 4">
    <name type="scientific">Daphnia galeata</name>
    <dbReference type="NCBI Taxonomy" id="27404"/>
    <lineage>
        <taxon>Eukaryota</taxon>
        <taxon>Metazoa</taxon>
        <taxon>Ecdysozoa</taxon>
        <taxon>Arthropoda</taxon>
        <taxon>Crustacea</taxon>
        <taxon>Branchiopoda</taxon>
        <taxon>Diplostraca</taxon>
        <taxon>Cladocera</taxon>
        <taxon>Anomopoda</taxon>
        <taxon>Daphniidae</taxon>
        <taxon>Daphnia</taxon>
    </lineage>
</organism>
<comment type="caution">
    <text evidence="3">The sequence shown here is derived from an EMBL/GenBank/DDBJ whole genome shotgun (WGS) entry which is preliminary data.</text>
</comment>
<evidence type="ECO:0000313" key="3">
    <source>
        <dbReference type="EMBL" id="CAH0111792.1"/>
    </source>
</evidence>
<evidence type="ECO:0000256" key="1">
    <source>
        <dbReference type="SAM" id="Coils"/>
    </source>
</evidence>
<accession>A0A8J2S6X0</accession>
<dbReference type="AlphaFoldDB" id="A0A8J2S6X0"/>
<evidence type="ECO:0000256" key="2">
    <source>
        <dbReference type="SAM" id="MobiDB-lite"/>
    </source>
</evidence>
<name>A0A8J2S6X0_9CRUS</name>
<dbReference type="OrthoDB" id="10022108at2759"/>
<feature type="compositionally biased region" description="Polar residues" evidence="2">
    <location>
        <begin position="267"/>
        <end position="287"/>
    </location>
</feature>
<keyword evidence="1" id="KW-0175">Coiled coil</keyword>
<evidence type="ECO:0008006" key="5">
    <source>
        <dbReference type="Google" id="ProtNLM"/>
    </source>
</evidence>
<sequence length="454" mass="50475">MSQESHPPTERQRNPDQHITPVIIHFNDGDIVSKISRYLNAKPYDMKSSQQQAAQCTVPNSSLANKNGVIFRVPINEHIRRHTRSTKGSGCHLITTPILDRVIIASMCFRVQISVPNPYRCSKCGRLEHTTSRCNSNQQACWKCNKPHPPSQTCSTHCINCNSGSHEFGDIQCPAYKVMKNIIKMAYLEGITIEEARARQQHIALGLSRRPTLGHQSQTNSIQEAEITALRDQLKALKEEIRLAKEAKIPKIDRKITDIAKDLASTIKNRSPTSNQDLTASKNSRNNEAAAVPPELEALRQQSADLDDQFDTSQASSSCSLIGDDVPRISNNYRLGRPNSGSRNGNSCSNPVCGWITNSFSARILTKQFCSDSGDGKKLERKGFLDTLNGSGLYGSSEDVILEKQLGFEGIFGGQENEISKKRSTNNRGRHSIPMCLQRLTLIDRGKPSFNIFE</sequence>
<protein>
    <recommendedName>
        <fullName evidence="5">CCHC-type domain-containing protein</fullName>
    </recommendedName>
</protein>
<dbReference type="Proteomes" id="UP000789390">
    <property type="component" value="Unassembled WGS sequence"/>
</dbReference>
<gene>
    <name evidence="3" type="ORF">DGAL_LOCUS15446</name>
</gene>
<feature type="region of interest" description="Disordered" evidence="2">
    <location>
        <begin position="267"/>
        <end position="292"/>
    </location>
</feature>
<feature type="coiled-coil region" evidence="1">
    <location>
        <begin position="220"/>
        <end position="247"/>
    </location>
</feature>
<reference evidence="3" key="1">
    <citation type="submission" date="2021-11" db="EMBL/GenBank/DDBJ databases">
        <authorList>
            <person name="Schell T."/>
        </authorList>
    </citation>
    <scope>NUCLEOTIDE SEQUENCE</scope>
    <source>
        <strain evidence="3">M5</strain>
    </source>
</reference>